<dbReference type="AlphaFoldDB" id="E5AKE5"/>
<accession>E5AKE5</accession>
<feature type="transmembrane region" description="Helical" evidence="1">
    <location>
        <begin position="30"/>
        <end position="50"/>
    </location>
</feature>
<dbReference type="HOGENOM" id="CLU_187443_0_0_4"/>
<keyword evidence="1" id="KW-0812">Transmembrane</keyword>
<evidence type="ECO:0000313" key="3">
    <source>
        <dbReference type="Proteomes" id="UP000007437"/>
    </source>
</evidence>
<organism evidence="2 3">
    <name type="scientific">Mycetohabitans rhizoxinica (strain DSM 19002 / CIP 109453 / HKI 454)</name>
    <name type="common">Paraburkholderia rhizoxinica</name>
    <dbReference type="NCBI Taxonomy" id="882378"/>
    <lineage>
        <taxon>Bacteria</taxon>
        <taxon>Pseudomonadati</taxon>
        <taxon>Pseudomonadota</taxon>
        <taxon>Betaproteobacteria</taxon>
        <taxon>Burkholderiales</taxon>
        <taxon>Burkholderiaceae</taxon>
        <taxon>Mycetohabitans</taxon>
    </lineage>
</organism>
<dbReference type="STRING" id="882378.RBRH_00768"/>
<evidence type="ECO:0000313" key="2">
    <source>
        <dbReference type="EMBL" id="CBW73617.1"/>
    </source>
</evidence>
<keyword evidence="1" id="KW-0472">Membrane</keyword>
<dbReference type="KEGG" id="brh:RBRH_00768"/>
<evidence type="ECO:0000256" key="1">
    <source>
        <dbReference type="SAM" id="Phobius"/>
    </source>
</evidence>
<feature type="transmembrane region" description="Helical" evidence="1">
    <location>
        <begin position="57"/>
        <end position="80"/>
    </location>
</feature>
<reference evidence="2 3" key="1">
    <citation type="journal article" date="2011" name="J. Bacteriol.">
        <title>Complete genome sequence of Burkholderia rhizoxinica, an endosymbiont of Rhizopus microsporus.</title>
        <authorList>
            <person name="Lackner G."/>
            <person name="Moebius N."/>
            <person name="Partida-Martinez L."/>
            <person name="Hertweck C."/>
        </authorList>
    </citation>
    <scope>NUCLEOTIDE SEQUENCE [LARGE SCALE GENOMIC DNA]</scope>
    <source>
        <strain evidence="3">DSM 19002 / CIP 109453 / HKI 454</strain>
    </source>
</reference>
<protein>
    <submittedName>
        <fullName evidence="2">Uncharacterized protein</fullName>
    </submittedName>
</protein>
<dbReference type="EMBL" id="FR687359">
    <property type="protein sequence ID" value="CBW73617.1"/>
    <property type="molecule type" value="Genomic_DNA"/>
</dbReference>
<dbReference type="eggNOG" id="ENOG5033BN9">
    <property type="taxonomic scope" value="Bacteria"/>
</dbReference>
<sequence>MNACGSSPILVARHESMEHAMSGNFTAGEFIILAPMALAGAFALGMLPVASRFTANVLRLLGALLGVVFAIVLVEGLPLFA</sequence>
<name>E5AKE5_MYCRK</name>
<gene>
    <name evidence="2" type="ordered locus">RBRH_00768</name>
</gene>
<dbReference type="Proteomes" id="UP000007437">
    <property type="component" value="Chromosome"/>
</dbReference>
<proteinExistence type="predicted"/>
<keyword evidence="1" id="KW-1133">Transmembrane helix</keyword>